<dbReference type="InterPro" id="IPR045864">
    <property type="entry name" value="aa-tRNA-synth_II/BPL/LPL"/>
</dbReference>
<dbReference type="Gene3D" id="3.30.930.10">
    <property type="entry name" value="Bira Bifunctional Protein, Domain 2"/>
    <property type="match status" value="1"/>
</dbReference>
<dbReference type="RefSeq" id="WP_038604629.1">
    <property type="nucleotide sequence ID" value="NZ_CP008944.1"/>
</dbReference>
<keyword evidence="2" id="KW-0547">Nucleotide-binding</keyword>
<evidence type="ECO:0000256" key="1">
    <source>
        <dbReference type="ARBA" id="ARBA00022598"/>
    </source>
</evidence>
<dbReference type="EMBL" id="CP008944">
    <property type="protein sequence ID" value="AIG63761.1"/>
    <property type="molecule type" value="Genomic_DNA"/>
</dbReference>
<keyword evidence="8" id="KW-1185">Reference proteome</keyword>
<dbReference type="InterPro" id="IPR004143">
    <property type="entry name" value="BPL_LPL_catalytic"/>
</dbReference>
<dbReference type="Pfam" id="PF02237">
    <property type="entry name" value="BPL_C"/>
    <property type="match status" value="1"/>
</dbReference>
<dbReference type="PANTHER" id="PTHR12835">
    <property type="entry name" value="BIOTIN PROTEIN LIGASE"/>
    <property type="match status" value="1"/>
</dbReference>
<dbReference type="SUPFAM" id="SSF50037">
    <property type="entry name" value="C-terminal domain of transcriptional repressors"/>
    <property type="match status" value="1"/>
</dbReference>
<feature type="domain" description="BPL/LPL catalytic" evidence="6">
    <location>
        <begin position="17"/>
        <end position="189"/>
    </location>
</feature>
<evidence type="ECO:0000313" key="7">
    <source>
        <dbReference type="EMBL" id="AIG63761.1"/>
    </source>
</evidence>
<gene>
    <name evidence="7" type="ORF">CATYP_02645</name>
</gene>
<protein>
    <recommendedName>
        <fullName evidence="5">biotin--[biotin carboxyl-carrier protein] ligase</fullName>
        <ecNumber evidence="5">6.3.4.15</ecNumber>
    </recommendedName>
</protein>
<sequence length="261" mass="27437">MNVDIAHLRERLGNAYALVDYVAQTGSTNADLLARGELLDKTVLIAGHQTAGRGRMGRSFTAPEGTQLIFSVGLRPGPEELERLGVLPLAAGLAVTDAIPDTQLKWPNDVLMAGGKVCGILCEADGLGGQTSPRVVLGCGLNVSFSADEAPVDTATSLAIEGSPLATVGMEELAARVLGALARRLEQWQSADDRLIAEYRMASATLGQAVRVATPSGELEGIAEDVASDGQLVMITEDNQHRLLSAGDVTHLRLWCPSTEV</sequence>
<dbReference type="CDD" id="cd16442">
    <property type="entry name" value="BPL"/>
    <property type="match status" value="1"/>
</dbReference>
<dbReference type="EC" id="6.3.4.15" evidence="5"/>
<dbReference type="SUPFAM" id="SSF55681">
    <property type="entry name" value="Class II aaRS and biotin synthetases"/>
    <property type="match status" value="1"/>
</dbReference>
<dbReference type="NCBIfam" id="TIGR00121">
    <property type="entry name" value="birA_ligase"/>
    <property type="match status" value="1"/>
</dbReference>
<keyword evidence="3" id="KW-0067">ATP-binding</keyword>
<dbReference type="PROSITE" id="PS51733">
    <property type="entry name" value="BPL_LPL_CATALYTIC"/>
    <property type="match status" value="1"/>
</dbReference>
<dbReference type="InterPro" id="IPR008988">
    <property type="entry name" value="Transcriptional_repressor_C"/>
</dbReference>
<evidence type="ECO:0000256" key="3">
    <source>
        <dbReference type="ARBA" id="ARBA00022840"/>
    </source>
</evidence>
<reference evidence="7 8" key="1">
    <citation type="submission" date="2014-07" db="EMBL/GenBank/DDBJ databases">
        <title>Complete genome sequence of Corynebacterium atypicum DSM 44849: identifiction of the mycolic acid biosynthesis genes.</title>
        <authorList>
            <person name="Tippelt A."/>
            <person name="Mollmann S."/>
            <person name="Albersmeier A."/>
            <person name="Jaenicke S."/>
            <person name="Ruckert C."/>
            <person name="Tauch A."/>
        </authorList>
    </citation>
    <scope>NUCLEOTIDE SEQUENCE [LARGE SCALE GENOMIC DNA]</scope>
    <source>
        <strain evidence="7 8">R2070</strain>
    </source>
</reference>
<keyword evidence="1" id="KW-0436">Ligase</keyword>
<dbReference type="InterPro" id="IPR003142">
    <property type="entry name" value="BPL_C"/>
</dbReference>
<accession>A0ABM5QM14</accession>
<evidence type="ECO:0000256" key="2">
    <source>
        <dbReference type="ARBA" id="ARBA00022741"/>
    </source>
</evidence>
<dbReference type="Gene3D" id="2.30.30.100">
    <property type="match status" value="1"/>
</dbReference>
<dbReference type="Pfam" id="PF03099">
    <property type="entry name" value="BPL_LplA_LipB"/>
    <property type="match status" value="1"/>
</dbReference>
<keyword evidence="4" id="KW-0092">Biotin</keyword>
<evidence type="ECO:0000256" key="5">
    <source>
        <dbReference type="ARBA" id="ARBA00024227"/>
    </source>
</evidence>
<evidence type="ECO:0000313" key="8">
    <source>
        <dbReference type="Proteomes" id="UP000028504"/>
    </source>
</evidence>
<name>A0ABM5QM14_9CORY</name>
<organism evidence="7 8">
    <name type="scientific">Corynebacterium atypicum</name>
    <dbReference type="NCBI Taxonomy" id="191610"/>
    <lineage>
        <taxon>Bacteria</taxon>
        <taxon>Bacillati</taxon>
        <taxon>Actinomycetota</taxon>
        <taxon>Actinomycetes</taxon>
        <taxon>Mycobacteriales</taxon>
        <taxon>Corynebacteriaceae</taxon>
        <taxon>Corynebacterium</taxon>
    </lineage>
</organism>
<evidence type="ECO:0000256" key="4">
    <source>
        <dbReference type="ARBA" id="ARBA00023267"/>
    </source>
</evidence>
<proteinExistence type="predicted"/>
<dbReference type="PANTHER" id="PTHR12835:SF5">
    <property type="entry name" value="BIOTIN--PROTEIN LIGASE"/>
    <property type="match status" value="1"/>
</dbReference>
<evidence type="ECO:0000259" key="6">
    <source>
        <dbReference type="PROSITE" id="PS51733"/>
    </source>
</evidence>
<dbReference type="Proteomes" id="UP000028504">
    <property type="component" value="Chromosome"/>
</dbReference>
<dbReference type="InterPro" id="IPR004408">
    <property type="entry name" value="Biotin_CoA_COase_ligase"/>
</dbReference>